<gene>
    <name evidence="9" type="ORF">YQE_02128</name>
</gene>
<feature type="region of interest" description="Disordered" evidence="8">
    <location>
        <begin position="1"/>
        <end position="61"/>
    </location>
</feature>
<dbReference type="InterPro" id="IPR019787">
    <property type="entry name" value="Znf_PHD-finger"/>
</dbReference>
<dbReference type="PANTHER" id="PTHR23194:SF16">
    <property type="entry name" value="PROTEIN PYGOPUS"/>
    <property type="match status" value="1"/>
</dbReference>
<feature type="compositionally biased region" description="Gly residues" evidence="8">
    <location>
        <begin position="163"/>
        <end position="181"/>
    </location>
</feature>
<evidence type="ECO:0000313" key="9">
    <source>
        <dbReference type="EMBL" id="ENN81435.1"/>
    </source>
</evidence>
<dbReference type="GO" id="GO:0016055">
    <property type="term" value="P:Wnt signaling pathway"/>
    <property type="evidence" value="ECO:0007669"/>
    <property type="project" value="UniProtKB-KW"/>
</dbReference>
<dbReference type="InterPro" id="IPR052475">
    <property type="entry name" value="Wnt_Signal_Transd_Protein"/>
</dbReference>
<dbReference type="HOGENOM" id="CLU_084867_0_0_1"/>
<dbReference type="PROSITE" id="PS01359">
    <property type="entry name" value="ZF_PHD_1"/>
    <property type="match status" value="1"/>
</dbReference>
<sequence length="303" mass="31455">MANMSQFRLNVPNLGPDIIGPPSNPKKRRKNNQSQPIQAPPNVQDLLPPTPSGYGDTIVASNPFDDCPSSVNSMGMNRGPQMGPMGGPMGMPPNMTCAMGMGRPPMGAGCGPMGGPMGGGPMNGPMNGGGPNNQMNGPMNGPINGPMSGPMNNPMNGPMNGPGPMGGPHGPGGPHGGPGGGMGHMNGPNGPIGPPMNNNNFMMSPMNAMYSKPMPVSAGKVYPADQPMVFNSQNPNAPPIYPCGICHKEVHDNDQAILCESGCNFWFHRGCTGLTEHAFQLLTAEVYAEWVCDKCLATKNIPL</sequence>
<evidence type="ECO:0000256" key="3">
    <source>
        <dbReference type="ARBA" id="ARBA00022723"/>
    </source>
</evidence>
<feature type="non-terminal residue" evidence="9">
    <location>
        <position position="303"/>
    </location>
</feature>
<proteinExistence type="predicted"/>
<dbReference type="PANTHER" id="PTHR23194">
    <property type="entry name" value="PYGOPUS"/>
    <property type="match status" value="1"/>
</dbReference>
<evidence type="ECO:0000256" key="1">
    <source>
        <dbReference type="ARBA" id="ARBA00004123"/>
    </source>
</evidence>
<dbReference type="EMBL" id="KB740092">
    <property type="protein sequence ID" value="ENN81435.1"/>
    <property type="molecule type" value="Genomic_DNA"/>
</dbReference>
<dbReference type="GO" id="GO:0005634">
    <property type="term" value="C:nucleus"/>
    <property type="evidence" value="ECO:0007669"/>
    <property type="project" value="UniProtKB-SubCell"/>
</dbReference>
<dbReference type="InterPro" id="IPR019786">
    <property type="entry name" value="Zinc_finger_PHD-type_CS"/>
</dbReference>
<dbReference type="SUPFAM" id="SSF57903">
    <property type="entry name" value="FYVE/PHD zinc finger"/>
    <property type="match status" value="1"/>
</dbReference>
<organism evidence="9">
    <name type="scientific">Dendroctonus ponderosae</name>
    <name type="common">Mountain pine beetle</name>
    <dbReference type="NCBI Taxonomy" id="77166"/>
    <lineage>
        <taxon>Eukaryota</taxon>
        <taxon>Metazoa</taxon>
        <taxon>Ecdysozoa</taxon>
        <taxon>Arthropoda</taxon>
        <taxon>Hexapoda</taxon>
        <taxon>Insecta</taxon>
        <taxon>Pterygota</taxon>
        <taxon>Neoptera</taxon>
        <taxon>Endopterygota</taxon>
        <taxon>Coleoptera</taxon>
        <taxon>Polyphaga</taxon>
        <taxon>Cucujiformia</taxon>
        <taxon>Curculionidae</taxon>
        <taxon>Scolytinae</taxon>
        <taxon>Dendroctonus</taxon>
    </lineage>
</organism>
<dbReference type="Gene3D" id="3.30.40.10">
    <property type="entry name" value="Zinc/RING finger domain, C3HC4 (zinc finger)"/>
    <property type="match status" value="1"/>
</dbReference>
<evidence type="ECO:0000256" key="2">
    <source>
        <dbReference type="ARBA" id="ARBA00022687"/>
    </source>
</evidence>
<keyword evidence="4" id="KW-0863">Zinc-finger</keyword>
<dbReference type="PROSITE" id="PS50016">
    <property type="entry name" value="ZF_PHD_2"/>
    <property type="match status" value="1"/>
</dbReference>
<dbReference type="CDD" id="cd15637">
    <property type="entry name" value="PHD_dPYGO"/>
    <property type="match status" value="1"/>
</dbReference>
<keyword evidence="2" id="KW-0879">Wnt signaling pathway</keyword>
<evidence type="ECO:0000256" key="8">
    <source>
        <dbReference type="SAM" id="MobiDB-lite"/>
    </source>
</evidence>
<feature type="non-terminal residue" evidence="9">
    <location>
        <position position="1"/>
    </location>
</feature>
<accession>N6UI71</accession>
<dbReference type="OMA" id="TFAQEQH"/>
<dbReference type="SMART" id="SM00249">
    <property type="entry name" value="PHD"/>
    <property type="match status" value="1"/>
</dbReference>
<dbReference type="InterPro" id="IPR013083">
    <property type="entry name" value="Znf_RING/FYVE/PHD"/>
</dbReference>
<reference evidence="9" key="1">
    <citation type="journal article" date="2013" name="Genome Biol.">
        <title>Draft genome of the mountain pine beetle, Dendroctonus ponderosae Hopkins, a major forest pest.</title>
        <authorList>
            <person name="Keeling C.I."/>
            <person name="Yuen M.M."/>
            <person name="Liao N.Y."/>
            <person name="Docking T.R."/>
            <person name="Chan S.K."/>
            <person name="Taylor G.A."/>
            <person name="Palmquist D.L."/>
            <person name="Jackman S.D."/>
            <person name="Nguyen A."/>
            <person name="Li M."/>
            <person name="Henderson H."/>
            <person name="Janes J.K."/>
            <person name="Zhao Y."/>
            <person name="Pandoh P."/>
            <person name="Moore R."/>
            <person name="Sperling F.A."/>
            <person name="Huber D.P."/>
            <person name="Birol I."/>
            <person name="Jones S.J."/>
            <person name="Bohlmann J."/>
        </authorList>
    </citation>
    <scope>NUCLEOTIDE SEQUENCE</scope>
</reference>
<dbReference type="AlphaFoldDB" id="N6UI71"/>
<evidence type="ECO:0000256" key="7">
    <source>
        <dbReference type="ARBA" id="ARBA00037400"/>
    </source>
</evidence>
<feature type="region of interest" description="Disordered" evidence="8">
    <location>
        <begin position="157"/>
        <end position="181"/>
    </location>
</feature>
<comment type="function">
    <text evidence="7">Involved in signal transduction through the Wnt pathway.</text>
</comment>
<evidence type="ECO:0000256" key="5">
    <source>
        <dbReference type="ARBA" id="ARBA00022833"/>
    </source>
</evidence>
<dbReference type="FunFam" id="3.30.40.10:FF:000107">
    <property type="entry name" value="pygopus homolog 1"/>
    <property type="match status" value="1"/>
</dbReference>
<evidence type="ECO:0000256" key="4">
    <source>
        <dbReference type="ARBA" id="ARBA00022771"/>
    </source>
</evidence>
<dbReference type="Pfam" id="PF00628">
    <property type="entry name" value="PHD"/>
    <property type="match status" value="1"/>
</dbReference>
<keyword evidence="3" id="KW-0479">Metal-binding</keyword>
<protein>
    <submittedName>
        <fullName evidence="9">Uncharacterized protein</fullName>
    </submittedName>
</protein>
<dbReference type="GO" id="GO:0008270">
    <property type="term" value="F:zinc ion binding"/>
    <property type="evidence" value="ECO:0007669"/>
    <property type="project" value="UniProtKB-KW"/>
</dbReference>
<evidence type="ECO:0000256" key="6">
    <source>
        <dbReference type="ARBA" id="ARBA00023242"/>
    </source>
</evidence>
<dbReference type="InterPro" id="IPR011011">
    <property type="entry name" value="Znf_FYVE_PHD"/>
</dbReference>
<keyword evidence="5" id="KW-0862">Zinc</keyword>
<name>N6UI71_DENPD</name>
<comment type="subcellular location">
    <subcellularLocation>
        <location evidence="1">Nucleus</location>
    </subcellularLocation>
</comment>
<dbReference type="OrthoDB" id="270215at2759"/>
<keyword evidence="6" id="KW-0539">Nucleus</keyword>
<dbReference type="InterPro" id="IPR001965">
    <property type="entry name" value="Znf_PHD"/>
</dbReference>